<keyword evidence="1" id="KW-0539">Nucleus</keyword>
<evidence type="ECO:0000256" key="1">
    <source>
        <dbReference type="ARBA" id="ARBA00023242"/>
    </source>
</evidence>
<accession>A0A6A5U814</accession>
<proteinExistence type="predicted"/>
<organism evidence="3 4">
    <name type="scientific">Byssothecium circinans</name>
    <dbReference type="NCBI Taxonomy" id="147558"/>
    <lineage>
        <taxon>Eukaryota</taxon>
        <taxon>Fungi</taxon>
        <taxon>Dikarya</taxon>
        <taxon>Ascomycota</taxon>
        <taxon>Pezizomycotina</taxon>
        <taxon>Dothideomycetes</taxon>
        <taxon>Pleosporomycetidae</taxon>
        <taxon>Pleosporales</taxon>
        <taxon>Massarineae</taxon>
        <taxon>Massarinaceae</taxon>
        <taxon>Byssothecium</taxon>
    </lineage>
</organism>
<dbReference type="GO" id="GO:0008270">
    <property type="term" value="F:zinc ion binding"/>
    <property type="evidence" value="ECO:0007669"/>
    <property type="project" value="InterPro"/>
</dbReference>
<feature type="region of interest" description="Disordered" evidence="2">
    <location>
        <begin position="238"/>
        <end position="302"/>
    </location>
</feature>
<dbReference type="GO" id="GO:0000981">
    <property type="term" value="F:DNA-binding transcription factor activity, RNA polymerase II-specific"/>
    <property type="evidence" value="ECO:0007669"/>
    <property type="project" value="InterPro"/>
</dbReference>
<keyword evidence="4" id="KW-1185">Reference proteome</keyword>
<dbReference type="AlphaFoldDB" id="A0A6A5U814"/>
<name>A0A6A5U814_9PLEO</name>
<evidence type="ECO:0000313" key="4">
    <source>
        <dbReference type="Proteomes" id="UP000800035"/>
    </source>
</evidence>
<feature type="region of interest" description="Disordered" evidence="2">
    <location>
        <begin position="368"/>
        <end position="431"/>
    </location>
</feature>
<feature type="compositionally biased region" description="Basic and acidic residues" evidence="2">
    <location>
        <begin position="62"/>
        <end position="79"/>
    </location>
</feature>
<feature type="compositionally biased region" description="Basic and acidic residues" evidence="2">
    <location>
        <begin position="32"/>
        <end position="53"/>
    </location>
</feature>
<feature type="region of interest" description="Disordered" evidence="2">
    <location>
        <begin position="1"/>
        <end position="79"/>
    </location>
</feature>
<feature type="compositionally biased region" description="Low complexity" evidence="2">
    <location>
        <begin position="7"/>
        <end position="18"/>
    </location>
</feature>
<protein>
    <recommendedName>
        <fullName evidence="5">Zn(2)-C6 fungal-type domain-containing protein</fullName>
    </recommendedName>
</protein>
<evidence type="ECO:0000256" key="2">
    <source>
        <dbReference type="SAM" id="MobiDB-lite"/>
    </source>
</evidence>
<gene>
    <name evidence="3" type="ORF">CC80DRAFT_269781</name>
</gene>
<dbReference type="Proteomes" id="UP000800035">
    <property type="component" value="Unassembled WGS sequence"/>
</dbReference>
<dbReference type="CDD" id="cd00067">
    <property type="entry name" value="GAL4"/>
    <property type="match status" value="1"/>
</dbReference>
<feature type="compositionally biased region" description="Polar residues" evidence="2">
    <location>
        <begin position="249"/>
        <end position="271"/>
    </location>
</feature>
<reference evidence="3" key="1">
    <citation type="journal article" date="2020" name="Stud. Mycol.">
        <title>101 Dothideomycetes genomes: a test case for predicting lifestyles and emergence of pathogens.</title>
        <authorList>
            <person name="Haridas S."/>
            <person name="Albert R."/>
            <person name="Binder M."/>
            <person name="Bloem J."/>
            <person name="Labutti K."/>
            <person name="Salamov A."/>
            <person name="Andreopoulos B."/>
            <person name="Baker S."/>
            <person name="Barry K."/>
            <person name="Bills G."/>
            <person name="Bluhm B."/>
            <person name="Cannon C."/>
            <person name="Castanera R."/>
            <person name="Culley D."/>
            <person name="Daum C."/>
            <person name="Ezra D."/>
            <person name="Gonzalez J."/>
            <person name="Henrissat B."/>
            <person name="Kuo A."/>
            <person name="Liang C."/>
            <person name="Lipzen A."/>
            <person name="Lutzoni F."/>
            <person name="Magnuson J."/>
            <person name="Mondo S."/>
            <person name="Nolan M."/>
            <person name="Ohm R."/>
            <person name="Pangilinan J."/>
            <person name="Park H.-J."/>
            <person name="Ramirez L."/>
            <person name="Alfaro M."/>
            <person name="Sun H."/>
            <person name="Tritt A."/>
            <person name="Yoshinaga Y."/>
            <person name="Zwiers L.-H."/>
            <person name="Turgeon B."/>
            <person name="Goodwin S."/>
            <person name="Spatafora J."/>
            <person name="Crous P."/>
            <person name="Grigoriev I."/>
        </authorList>
    </citation>
    <scope>NUCLEOTIDE SEQUENCE</scope>
    <source>
        <strain evidence="3">CBS 675.92</strain>
    </source>
</reference>
<evidence type="ECO:0000313" key="3">
    <source>
        <dbReference type="EMBL" id="KAF1961015.1"/>
    </source>
</evidence>
<evidence type="ECO:0008006" key="5">
    <source>
        <dbReference type="Google" id="ProtNLM"/>
    </source>
</evidence>
<dbReference type="InterPro" id="IPR036864">
    <property type="entry name" value="Zn2-C6_fun-type_DNA-bd_sf"/>
</dbReference>
<dbReference type="InterPro" id="IPR001138">
    <property type="entry name" value="Zn2Cys6_DnaBD"/>
</dbReference>
<dbReference type="EMBL" id="ML976982">
    <property type="protein sequence ID" value="KAF1961015.1"/>
    <property type="molecule type" value="Genomic_DNA"/>
</dbReference>
<dbReference type="Gene3D" id="4.10.240.10">
    <property type="entry name" value="Zn(2)-C6 fungal-type DNA-binding domain"/>
    <property type="match status" value="1"/>
</dbReference>
<sequence length="431" mass="47994">MLPPAQRVRVPSLRSSSRTGDTDIVEGVQGRDCADNGEADKTDDKDGDKKGNEQGDGEGENNSDKNGKKNGNEQEKRVGESQDVVFVLPIWRIADSQQRRCDYCWRIHELSYYRKCSGEKPCNNCRKDGKNCTYGPYRQEIWPNTTARLKKLTRLLKDVYPETSSVNKERIISALLEEHEAVHRLQSQDSISGADLWPERVQSWPHPRSPADAMAFPLAQSDPWAKPQGSINATASSLVQGYPSAPPQGYSNAVVRQSSSRPQDPVDTTSLPPMRRYPSSQTQGSMNPPAPPLVQDYPPSQPHSQFGTLNQMMTTFPPFPPREAEHHWPGAPIERPLLRFATHNSSLHSRQPQVTTEGPLIYQNIAITNSFGGRPSDGRQQGGVNDFSVPQSGRQQRPPPGAGQGPEAIWPYRDFVPDWGNRRNRGQDEGA</sequence>